<dbReference type="GO" id="GO:0008233">
    <property type="term" value="F:peptidase activity"/>
    <property type="evidence" value="ECO:0007669"/>
    <property type="project" value="InterPro"/>
</dbReference>
<organism evidence="3">
    <name type="scientific">Cupriavidus oxalaticus</name>
    <dbReference type="NCBI Taxonomy" id="96344"/>
    <lineage>
        <taxon>Bacteria</taxon>
        <taxon>Pseudomonadati</taxon>
        <taxon>Pseudomonadota</taxon>
        <taxon>Betaproteobacteria</taxon>
        <taxon>Burkholderiales</taxon>
        <taxon>Burkholderiaceae</taxon>
        <taxon>Cupriavidus</taxon>
    </lineage>
</organism>
<dbReference type="GO" id="GO:0016020">
    <property type="term" value="C:membrane"/>
    <property type="evidence" value="ECO:0007669"/>
    <property type="project" value="InterPro"/>
</dbReference>
<evidence type="ECO:0000313" key="3">
    <source>
        <dbReference type="EMBL" id="SPC12255.1"/>
    </source>
</evidence>
<dbReference type="RefSeq" id="WP_232353267.1">
    <property type="nucleotide sequence ID" value="NZ_CP069810.1"/>
</dbReference>
<dbReference type="Proteomes" id="UP000256862">
    <property type="component" value="Chromosome CO2235"/>
</dbReference>
<dbReference type="Gene3D" id="3.90.70.10">
    <property type="entry name" value="Cysteine proteinases"/>
    <property type="match status" value="1"/>
</dbReference>
<evidence type="ECO:0000256" key="1">
    <source>
        <dbReference type="SAM" id="MobiDB-lite"/>
    </source>
</evidence>
<proteinExistence type="predicted"/>
<dbReference type="GO" id="GO:0006508">
    <property type="term" value="P:proteolysis"/>
    <property type="evidence" value="ECO:0007669"/>
    <property type="project" value="InterPro"/>
</dbReference>
<reference evidence="3" key="1">
    <citation type="submission" date="2018-01" db="EMBL/GenBank/DDBJ databases">
        <authorList>
            <person name="Clerissi C."/>
        </authorList>
    </citation>
    <scope>NUCLEOTIDE SEQUENCE</scope>
    <source>
        <strain evidence="3">Cupriavidus oxalaticus LMG 2235</strain>
    </source>
</reference>
<accession>A0A375FZV2</accession>
<dbReference type="GeneID" id="303491823"/>
<name>A0A375FZV2_9BURK</name>
<gene>
    <name evidence="3" type="ORF">CO2235_140056</name>
</gene>
<feature type="domain" description="Peptidase C39" evidence="2">
    <location>
        <begin position="25"/>
        <end position="147"/>
    </location>
</feature>
<feature type="region of interest" description="Disordered" evidence="1">
    <location>
        <begin position="1"/>
        <end position="25"/>
    </location>
</feature>
<dbReference type="InterPro" id="IPR005074">
    <property type="entry name" value="Peptidase_C39"/>
</dbReference>
<dbReference type="AlphaFoldDB" id="A0A375FZV2"/>
<comment type="caution">
    <text evidence="3">The sequence shown here is derived from an EMBL/GenBank/DDBJ whole genome shotgun (WGS) entry which is preliminary data.</text>
</comment>
<sequence>MVQPGTSGLGARVEHPEPHAGMRGLTGAEDPLLGCLLLLNRARQRAMPSAVLLKGLPLAGQRLTLPLLSDAVERAGWSARLVESDLDEIPDSVLPVILLLGRGRPCVLLERREYGGLLVALPGWGGGAQEVSREALLAEYSRCAIFVQPVSQAETQADMGPVQPGPSSGVAMRPFWWRYWDRLVASTYKAIGSPGGQRADEAARV</sequence>
<dbReference type="GO" id="GO:0005524">
    <property type="term" value="F:ATP binding"/>
    <property type="evidence" value="ECO:0007669"/>
    <property type="project" value="InterPro"/>
</dbReference>
<evidence type="ECO:0000259" key="2">
    <source>
        <dbReference type="PROSITE" id="PS50990"/>
    </source>
</evidence>
<protein>
    <submittedName>
        <fullName evidence="3">Peptidase</fullName>
    </submittedName>
</protein>
<dbReference type="EMBL" id="OGUS01000114">
    <property type="protein sequence ID" value="SPC12255.1"/>
    <property type="molecule type" value="Genomic_DNA"/>
</dbReference>
<dbReference type="PROSITE" id="PS50990">
    <property type="entry name" value="PEPTIDASE_C39"/>
    <property type="match status" value="1"/>
</dbReference>